<comment type="function">
    <text evidence="13">DNA-dependent ATPase involved in processing of recombination intermediates, plays a role in repairing DNA breaks. Stimulates the branch migration of RecA-mediated strand transfer reactions, allowing the 3' invading strand to extend heteroduplex DNA faster. Binds ssDNA in the presence of ADP but not other nucleotides, has ATPase activity that is stimulated by ssDNA and various branched DNA structures, but inhibited by SSB. Does not have RecA's homology-searching function.</text>
</comment>
<dbReference type="InterPro" id="IPR014721">
    <property type="entry name" value="Ribsml_uS5_D2-typ_fold_subgr"/>
</dbReference>
<feature type="domain" description="RecA family profile 1" evidence="14">
    <location>
        <begin position="66"/>
        <end position="215"/>
    </location>
</feature>
<dbReference type="SUPFAM" id="SSF52540">
    <property type="entry name" value="P-loop containing nucleoside triphosphate hydrolases"/>
    <property type="match status" value="1"/>
</dbReference>
<dbReference type="InterPro" id="IPR020588">
    <property type="entry name" value="RecA_ATP-bd"/>
</dbReference>
<evidence type="ECO:0000256" key="9">
    <source>
        <dbReference type="ARBA" id="ARBA00023125"/>
    </source>
</evidence>
<keyword evidence="6 13" id="KW-0862">Zinc</keyword>
<keyword evidence="5" id="KW-0378">Hydrolase</keyword>
<accession>Q7MAR6</accession>
<evidence type="ECO:0000256" key="7">
    <source>
        <dbReference type="ARBA" id="ARBA00022840"/>
    </source>
</evidence>
<proteinExistence type="inferred from homology"/>
<evidence type="ECO:0000256" key="2">
    <source>
        <dbReference type="ARBA" id="ARBA00022741"/>
    </source>
</evidence>
<keyword evidence="1 11" id="KW-0479">Metal-binding</keyword>
<dbReference type="CDD" id="cd01121">
    <property type="entry name" value="RadA_SMS_N"/>
    <property type="match status" value="1"/>
</dbReference>
<dbReference type="Pfam" id="PF18073">
    <property type="entry name" value="Zn_ribbon_LapB"/>
    <property type="match status" value="1"/>
</dbReference>
<feature type="region of interest" description="Lon-protease-like" evidence="11">
    <location>
        <begin position="350"/>
        <end position="447"/>
    </location>
</feature>
<dbReference type="GO" id="GO:0008270">
    <property type="term" value="F:zinc ion binding"/>
    <property type="evidence" value="ECO:0007669"/>
    <property type="project" value="UniProtKB-KW"/>
</dbReference>
<dbReference type="SMART" id="SM00382">
    <property type="entry name" value="AAA"/>
    <property type="match status" value="1"/>
</dbReference>
<evidence type="ECO:0000256" key="11">
    <source>
        <dbReference type="HAMAP-Rule" id="MF_01498"/>
    </source>
</evidence>
<comment type="domain">
    <text evidence="11">The middle region has homology to RecA with ATPase motifs including the RadA KNRFG motif, while the C-terminus is homologous to Lon protease.</text>
</comment>
<comment type="function">
    <text evidence="11">Plays a role in repairing double-strand DNA breaks, probably involving stabilizing or processing branched DNA or blocked replication forks.</text>
</comment>
<dbReference type="STRING" id="273121.WS0075"/>
<dbReference type="Gene3D" id="3.30.230.10">
    <property type="match status" value="1"/>
</dbReference>
<dbReference type="GO" id="GO:0000725">
    <property type="term" value="P:recombinational repair"/>
    <property type="evidence" value="ECO:0007669"/>
    <property type="project" value="UniProtKB-UniRule"/>
</dbReference>
<dbReference type="GO" id="GO:0003684">
    <property type="term" value="F:damaged DNA binding"/>
    <property type="evidence" value="ECO:0007669"/>
    <property type="project" value="InterPro"/>
</dbReference>
<sequence length="447" mass="48801">MKKKNPLFECQHCGFQSPKWLGKCSQCGAWESFIELSASQISTLKSLSPSSPKSTPIPITQIEQERVDKFSSCEEELDIVLGGGIVPGGLYLVGGSPGVGKSTLLLKMAGNLARSGRPILYVSGEESLGQIRARAERLGVMSDALYLLNEIALENILEALETRSFELMVIDSIQTLYSQKVSSAPGSVSQVREVTFELMRLAKERGVSVFIIGHITKEGSIAGPRVLEHMVDSVLYFEGDPSRELRMLRGFKNRFGTTSEVGIFEMTQGGLVSAKDASRLFFKKRAPQAGSAVTVVMEGSRALVLEVQALVGESSFGAPKRVATGFDGNRLNMLLALLERKLEIPLNRYDVFVNIAGGIKIMETSADLAVIAAVVSSFRNRPLSHTTVFIGEVSLTGDVREGNRIDLRLKEAISQGFERALVPQKPQQPLGIKCFEVNEVTKVIDWM</sequence>
<comment type="similarity">
    <text evidence="11 13">Belongs to the RecA family. RadA subfamily.</text>
</comment>
<dbReference type="GO" id="GO:0005829">
    <property type="term" value="C:cytosol"/>
    <property type="evidence" value="ECO:0007669"/>
    <property type="project" value="TreeGrafter"/>
</dbReference>
<keyword evidence="10 11" id="KW-0234">DNA repair</keyword>
<dbReference type="InterPro" id="IPR003593">
    <property type="entry name" value="AAA+_ATPase"/>
</dbReference>
<dbReference type="InterPro" id="IPR004504">
    <property type="entry name" value="DNA_repair_RadA"/>
</dbReference>
<evidence type="ECO:0000313" key="15">
    <source>
        <dbReference type="EMBL" id="CAE09244.1"/>
    </source>
</evidence>
<evidence type="ECO:0000256" key="5">
    <source>
        <dbReference type="ARBA" id="ARBA00022801"/>
    </source>
</evidence>
<evidence type="ECO:0000256" key="3">
    <source>
        <dbReference type="ARBA" id="ARBA00022763"/>
    </source>
</evidence>
<evidence type="ECO:0000256" key="6">
    <source>
        <dbReference type="ARBA" id="ARBA00022833"/>
    </source>
</evidence>
<feature type="binding site" evidence="11">
    <location>
        <begin position="95"/>
        <end position="102"/>
    </location>
    <ligand>
        <name>ATP</name>
        <dbReference type="ChEBI" id="CHEBI:30616"/>
    </ligand>
</feature>
<feature type="short sequence motif" description="RadA KNRFG motif" evidence="11">
    <location>
        <begin position="252"/>
        <end position="256"/>
    </location>
</feature>
<evidence type="ECO:0000313" key="16">
    <source>
        <dbReference type="Proteomes" id="UP000000422"/>
    </source>
</evidence>
<dbReference type="PRINTS" id="PR01874">
    <property type="entry name" value="DNAREPAIRADA"/>
</dbReference>
<dbReference type="SUPFAM" id="SSF54211">
    <property type="entry name" value="Ribosomal protein S5 domain 2-like"/>
    <property type="match status" value="1"/>
</dbReference>
<organism evidence="16">
    <name type="scientific">Wolinella succinogenes (strain ATCC 29543 / DSM 1740 / CCUG 13145 / JCM 31913 / LMG 7466 / NCTC 11488 / FDC 602W)</name>
    <name type="common">Vibrio succinogenes</name>
    <dbReference type="NCBI Taxonomy" id="273121"/>
    <lineage>
        <taxon>Bacteria</taxon>
        <taxon>Pseudomonadati</taxon>
        <taxon>Campylobacterota</taxon>
        <taxon>Epsilonproteobacteria</taxon>
        <taxon>Campylobacterales</taxon>
        <taxon>Helicobacteraceae</taxon>
        <taxon>Wolinella</taxon>
    </lineage>
</organism>
<dbReference type="AlphaFoldDB" id="Q7MAR6"/>
<dbReference type="Gene3D" id="3.40.50.300">
    <property type="entry name" value="P-loop containing nucleotide triphosphate hydrolases"/>
    <property type="match status" value="1"/>
</dbReference>
<dbReference type="MEROPS" id="S16.A04"/>
<dbReference type="KEGG" id="wsu:WS0075"/>
<dbReference type="Pfam" id="PF13481">
    <property type="entry name" value="AAA_25"/>
    <property type="match status" value="1"/>
</dbReference>
<dbReference type="RefSeq" id="WP_011138044.1">
    <property type="nucleotide sequence ID" value="NC_005090.1"/>
</dbReference>
<dbReference type="Proteomes" id="UP000000422">
    <property type="component" value="Chromosome"/>
</dbReference>
<dbReference type="GO" id="GO:0016787">
    <property type="term" value="F:hydrolase activity"/>
    <property type="evidence" value="ECO:0007669"/>
    <property type="project" value="UniProtKB-KW"/>
</dbReference>
<dbReference type="eggNOG" id="COG1066">
    <property type="taxonomic scope" value="Bacteria"/>
</dbReference>
<dbReference type="GO" id="GO:0005524">
    <property type="term" value="F:ATP binding"/>
    <property type="evidence" value="ECO:0007669"/>
    <property type="project" value="UniProtKB-UniRule"/>
</dbReference>
<dbReference type="Pfam" id="PF13541">
    <property type="entry name" value="ChlI"/>
    <property type="match status" value="1"/>
</dbReference>
<dbReference type="PANTHER" id="PTHR32472">
    <property type="entry name" value="DNA REPAIR PROTEIN RADA"/>
    <property type="match status" value="1"/>
</dbReference>
<protein>
    <recommendedName>
        <fullName evidence="11 12">DNA repair protein RadA</fullName>
    </recommendedName>
</protein>
<keyword evidence="7 11" id="KW-0067">ATP-binding</keyword>
<dbReference type="PROSITE" id="PS50162">
    <property type="entry name" value="RECA_2"/>
    <property type="match status" value="1"/>
</dbReference>
<dbReference type="InterPro" id="IPR020568">
    <property type="entry name" value="Ribosomal_Su5_D2-typ_SF"/>
</dbReference>
<dbReference type="InterPro" id="IPR027417">
    <property type="entry name" value="P-loop_NTPase"/>
</dbReference>
<keyword evidence="16" id="KW-1185">Reference proteome</keyword>
<dbReference type="HAMAP" id="MF_01498">
    <property type="entry name" value="RadA_bact"/>
    <property type="match status" value="1"/>
</dbReference>
<evidence type="ECO:0000256" key="13">
    <source>
        <dbReference type="RuleBase" id="RU003555"/>
    </source>
</evidence>
<evidence type="ECO:0000256" key="10">
    <source>
        <dbReference type="ARBA" id="ARBA00023204"/>
    </source>
</evidence>
<keyword evidence="3 11" id="KW-0227">DNA damage</keyword>
<keyword evidence="9 11" id="KW-0238">DNA-binding</keyword>
<evidence type="ECO:0000259" key="14">
    <source>
        <dbReference type="PROSITE" id="PS50162"/>
    </source>
</evidence>
<evidence type="ECO:0000256" key="8">
    <source>
        <dbReference type="ARBA" id="ARBA00023016"/>
    </source>
</evidence>
<name>Q7MAR6_WOLSU</name>
<dbReference type="FunFam" id="3.40.50.300:FF:000050">
    <property type="entry name" value="DNA repair protein RadA"/>
    <property type="match status" value="1"/>
</dbReference>
<keyword evidence="4 13" id="KW-0863">Zinc-finger</keyword>
<evidence type="ECO:0000256" key="4">
    <source>
        <dbReference type="ARBA" id="ARBA00022771"/>
    </source>
</evidence>
<dbReference type="EMBL" id="BX571657">
    <property type="protein sequence ID" value="CAE09244.1"/>
    <property type="molecule type" value="Genomic_DNA"/>
</dbReference>
<dbReference type="GO" id="GO:0140664">
    <property type="term" value="F:ATP-dependent DNA damage sensor activity"/>
    <property type="evidence" value="ECO:0007669"/>
    <property type="project" value="InterPro"/>
</dbReference>
<evidence type="ECO:0000256" key="12">
    <source>
        <dbReference type="NCBIfam" id="TIGR00416"/>
    </source>
</evidence>
<keyword evidence="2 11" id="KW-0547">Nucleotide-binding</keyword>
<dbReference type="NCBIfam" id="TIGR00416">
    <property type="entry name" value="sms"/>
    <property type="match status" value="1"/>
</dbReference>
<keyword evidence="8 11" id="KW-0346">Stress response</keyword>
<gene>
    <name evidence="15" type="primary">RADA</name>
    <name evidence="11" type="synonym">radA</name>
    <name evidence="15" type="ordered locus">WS0075</name>
</gene>
<dbReference type="PANTHER" id="PTHR32472:SF10">
    <property type="entry name" value="DNA REPAIR PROTEIN RADA-LIKE PROTEIN"/>
    <property type="match status" value="1"/>
</dbReference>
<dbReference type="HOGENOM" id="CLU_018264_0_1_7"/>
<evidence type="ECO:0000256" key="1">
    <source>
        <dbReference type="ARBA" id="ARBA00022723"/>
    </source>
</evidence>
<dbReference type="InterPro" id="IPR041166">
    <property type="entry name" value="Rubredoxin_2"/>
</dbReference>
<reference evidence="15 16" key="1">
    <citation type="journal article" date="2003" name="Proc. Natl. Acad. Sci. U.S.A.">
        <title>Complete genome sequence and analysis of Wolinella succinogenes.</title>
        <authorList>
            <person name="Baar C."/>
            <person name="Eppinger M."/>
            <person name="Raddatz G."/>
            <person name="Simon JM."/>
            <person name="Lanz C."/>
            <person name="Klimmek O."/>
            <person name="Nandakumar R."/>
            <person name="Gross R."/>
            <person name="Rosinus A."/>
            <person name="Keller H."/>
            <person name="Jagtap P."/>
            <person name="Linke B."/>
            <person name="Meyer F."/>
            <person name="Lederer H."/>
            <person name="Schuster S.C."/>
        </authorList>
    </citation>
    <scope>NUCLEOTIDE SEQUENCE [LARGE SCALE GENOMIC DNA]</scope>
    <source>
        <strain evidence="16">ATCC 29543 / DSM 1740 / CCUG 13145 / JCM 31913 / LMG 7466 / NCTC 11488 / FDC 602W</strain>
    </source>
</reference>